<dbReference type="AlphaFoldDB" id="A0A4Q6Y1E5"/>
<reference evidence="1 2" key="1">
    <citation type="submission" date="2019-02" db="EMBL/GenBank/DDBJ databases">
        <authorList>
            <person name="Li Y."/>
        </authorList>
    </citation>
    <scope>NUCLEOTIDE SEQUENCE [LARGE SCALE GENOMIC DNA]</scope>
    <source>
        <strain evidence="1 2">3-7</strain>
    </source>
</reference>
<proteinExistence type="predicted"/>
<accession>A0A4Q6Y1E5</accession>
<evidence type="ECO:0000313" key="1">
    <source>
        <dbReference type="EMBL" id="RZF63534.1"/>
    </source>
</evidence>
<organism evidence="1 2">
    <name type="scientific">Sphingomonas populi</name>
    <dbReference type="NCBI Taxonomy" id="2484750"/>
    <lineage>
        <taxon>Bacteria</taxon>
        <taxon>Pseudomonadati</taxon>
        <taxon>Pseudomonadota</taxon>
        <taxon>Alphaproteobacteria</taxon>
        <taxon>Sphingomonadales</taxon>
        <taxon>Sphingomonadaceae</taxon>
        <taxon>Sphingomonas</taxon>
    </lineage>
</organism>
<dbReference type="EMBL" id="SGIS01000025">
    <property type="protein sequence ID" value="RZF63534.1"/>
    <property type="molecule type" value="Genomic_DNA"/>
</dbReference>
<evidence type="ECO:0000313" key="2">
    <source>
        <dbReference type="Proteomes" id="UP000292085"/>
    </source>
</evidence>
<name>A0A4Q6Y1E5_9SPHN</name>
<keyword evidence="2" id="KW-1185">Reference proteome</keyword>
<dbReference type="Proteomes" id="UP000292085">
    <property type="component" value="Unassembled WGS sequence"/>
</dbReference>
<comment type="caution">
    <text evidence="1">The sequence shown here is derived from an EMBL/GenBank/DDBJ whole genome shotgun (WGS) entry which is preliminary data.</text>
</comment>
<sequence>MLEGRKPLAVFSDGYPSDWFDEYLAPFERFVLSGQIIRRIIETPLPDLKRHRSDLEGIRDVLFALPGEERRIDAYIRDIKNRVRDWDDELERLQGSLLGYEDWQNDWWIEQRVKRRETNN</sequence>
<dbReference type="OrthoDB" id="7355898at2"/>
<gene>
    <name evidence="1" type="ORF">EWE75_15760</name>
</gene>
<protein>
    <submittedName>
        <fullName evidence="1">Uncharacterized protein</fullName>
    </submittedName>
</protein>